<name>A0A9D9ILR5_9BACT</name>
<dbReference type="SUPFAM" id="SSF89550">
    <property type="entry name" value="PHP domain-like"/>
    <property type="match status" value="1"/>
</dbReference>
<dbReference type="InterPro" id="IPR016667">
    <property type="entry name" value="Caps_polysacc_synth_CpsB/CapC"/>
</dbReference>
<reference evidence="5" key="2">
    <citation type="journal article" date="2021" name="PeerJ">
        <title>Extensive microbial diversity within the chicken gut microbiome revealed by metagenomics and culture.</title>
        <authorList>
            <person name="Gilroy R."/>
            <person name="Ravi A."/>
            <person name="Getino M."/>
            <person name="Pursley I."/>
            <person name="Horton D.L."/>
            <person name="Alikhan N.F."/>
            <person name="Baker D."/>
            <person name="Gharbi K."/>
            <person name="Hall N."/>
            <person name="Watson M."/>
            <person name="Adriaenssens E.M."/>
            <person name="Foster-Nyarko E."/>
            <person name="Jarju S."/>
            <person name="Secka A."/>
            <person name="Antonio M."/>
            <person name="Oren A."/>
            <person name="Chaudhuri R.R."/>
            <person name="La Ragione R."/>
            <person name="Hildebrand F."/>
            <person name="Pallen M.J."/>
        </authorList>
    </citation>
    <scope>NUCLEOTIDE SEQUENCE</scope>
    <source>
        <strain evidence="5">B1-13419</strain>
    </source>
</reference>
<organism evidence="5 6">
    <name type="scientific">Candidatus Cryptobacteroides faecigallinarum</name>
    <dbReference type="NCBI Taxonomy" id="2840763"/>
    <lineage>
        <taxon>Bacteria</taxon>
        <taxon>Pseudomonadati</taxon>
        <taxon>Bacteroidota</taxon>
        <taxon>Bacteroidia</taxon>
        <taxon>Bacteroidales</taxon>
        <taxon>Candidatus Cryptobacteroides</taxon>
    </lineage>
</organism>
<dbReference type="AlphaFoldDB" id="A0A9D9ILR5"/>
<protein>
    <recommendedName>
        <fullName evidence="2">protein-tyrosine-phosphatase</fullName>
        <ecNumber evidence="2">3.1.3.48</ecNumber>
    </recommendedName>
</protein>
<dbReference type="InterPro" id="IPR016195">
    <property type="entry name" value="Pol/histidinol_Pase-like"/>
</dbReference>
<reference evidence="5" key="1">
    <citation type="submission" date="2020-10" db="EMBL/GenBank/DDBJ databases">
        <authorList>
            <person name="Gilroy R."/>
        </authorList>
    </citation>
    <scope>NUCLEOTIDE SEQUENCE</scope>
    <source>
        <strain evidence="5">B1-13419</strain>
    </source>
</reference>
<dbReference type="PANTHER" id="PTHR39181">
    <property type="entry name" value="TYROSINE-PROTEIN PHOSPHATASE YWQE"/>
    <property type="match status" value="1"/>
</dbReference>
<comment type="catalytic activity">
    <reaction evidence="4">
        <text>O-phospho-L-tyrosyl-[protein] + H2O = L-tyrosyl-[protein] + phosphate</text>
        <dbReference type="Rhea" id="RHEA:10684"/>
        <dbReference type="Rhea" id="RHEA-COMP:10136"/>
        <dbReference type="Rhea" id="RHEA-COMP:20101"/>
        <dbReference type="ChEBI" id="CHEBI:15377"/>
        <dbReference type="ChEBI" id="CHEBI:43474"/>
        <dbReference type="ChEBI" id="CHEBI:46858"/>
        <dbReference type="ChEBI" id="CHEBI:61978"/>
        <dbReference type="EC" id="3.1.3.48"/>
    </reaction>
</comment>
<dbReference type="PANTHER" id="PTHR39181:SF1">
    <property type="entry name" value="TYROSINE-PROTEIN PHOSPHATASE YWQE"/>
    <property type="match status" value="1"/>
</dbReference>
<evidence type="ECO:0000256" key="2">
    <source>
        <dbReference type="ARBA" id="ARBA00013064"/>
    </source>
</evidence>
<dbReference type="EMBL" id="JADIMD010000023">
    <property type="protein sequence ID" value="MBO8474009.1"/>
    <property type="molecule type" value="Genomic_DNA"/>
</dbReference>
<evidence type="ECO:0000256" key="3">
    <source>
        <dbReference type="ARBA" id="ARBA00022801"/>
    </source>
</evidence>
<keyword evidence="3" id="KW-0378">Hydrolase</keyword>
<evidence type="ECO:0000313" key="6">
    <source>
        <dbReference type="Proteomes" id="UP000823757"/>
    </source>
</evidence>
<evidence type="ECO:0000256" key="1">
    <source>
        <dbReference type="ARBA" id="ARBA00005750"/>
    </source>
</evidence>
<proteinExistence type="inferred from homology"/>
<dbReference type="GO" id="GO:0004725">
    <property type="term" value="F:protein tyrosine phosphatase activity"/>
    <property type="evidence" value="ECO:0007669"/>
    <property type="project" value="UniProtKB-EC"/>
</dbReference>
<dbReference type="GO" id="GO:0030145">
    <property type="term" value="F:manganese ion binding"/>
    <property type="evidence" value="ECO:0007669"/>
    <property type="project" value="InterPro"/>
</dbReference>
<accession>A0A9D9ILR5</accession>
<dbReference type="Gene3D" id="3.20.20.140">
    <property type="entry name" value="Metal-dependent hydrolases"/>
    <property type="match status" value="1"/>
</dbReference>
<evidence type="ECO:0000313" key="5">
    <source>
        <dbReference type="EMBL" id="MBO8474009.1"/>
    </source>
</evidence>
<dbReference type="Pfam" id="PF19567">
    <property type="entry name" value="CpsB_CapC"/>
    <property type="match status" value="1"/>
</dbReference>
<gene>
    <name evidence="5" type="ORF">IAB91_01785</name>
</gene>
<comment type="similarity">
    <text evidence="1">Belongs to the metallo-dependent hydrolases superfamily. CpsB/CapC family.</text>
</comment>
<evidence type="ECO:0000256" key="4">
    <source>
        <dbReference type="ARBA" id="ARBA00051722"/>
    </source>
</evidence>
<dbReference type="Proteomes" id="UP000823757">
    <property type="component" value="Unassembled WGS sequence"/>
</dbReference>
<sequence length="246" mass="28001">MFGIFNRKCSLKESGLLHVIQDRHSHIMYGVDDGVKTYEESSDIFAWLSGNGLKSLWLTPHVMEDIPNSSESLSVRFSGMVQSLGHGAVLHLAAEYMMDNLFVQRLESGDLLCMEDNMVLMETSVWESPSNFTGMLEDTMRAGFWPVLAHPERYRYMDMADYGRLREMGVRLQLNLPSMIGMYGEHVQKKARGMLYEGMYSFVGSDCHNFNMYRKLYTAKELKKKDVELIAALCLHGADAAADNRI</sequence>
<comment type="caution">
    <text evidence="5">The sequence shown here is derived from an EMBL/GenBank/DDBJ whole genome shotgun (WGS) entry which is preliminary data.</text>
</comment>
<dbReference type="EC" id="3.1.3.48" evidence="2"/>